<keyword evidence="3" id="KW-1185">Reference proteome</keyword>
<evidence type="ECO:0000256" key="1">
    <source>
        <dbReference type="SAM" id="SignalP"/>
    </source>
</evidence>
<reference evidence="2 3" key="1">
    <citation type="submission" date="2018-11" db="EMBL/GenBank/DDBJ databases">
        <title>Novel bacteria species description.</title>
        <authorList>
            <person name="Han J.-H."/>
        </authorList>
    </citation>
    <scope>NUCLEOTIDE SEQUENCE [LARGE SCALE GENOMIC DNA]</scope>
    <source>
        <strain evidence="2 3">KCTC23259</strain>
    </source>
</reference>
<feature type="signal peptide" evidence="1">
    <location>
        <begin position="1"/>
        <end position="20"/>
    </location>
</feature>
<protein>
    <submittedName>
        <fullName evidence="2">DUF4932 domain-containing protein</fullName>
    </submittedName>
</protein>
<proteinExistence type="predicted"/>
<dbReference type="InterPro" id="IPR032560">
    <property type="entry name" value="DUF4932"/>
</dbReference>
<feature type="chain" id="PRO_5042050438" evidence="1">
    <location>
        <begin position="21"/>
        <end position="379"/>
    </location>
</feature>
<accession>A0AAE3KXQ8</accession>
<dbReference type="AlphaFoldDB" id="A0AAE3KXQ8"/>
<dbReference type="Pfam" id="PF16286">
    <property type="entry name" value="DUF4932"/>
    <property type="match status" value="1"/>
</dbReference>
<comment type="caution">
    <text evidence="2">The sequence shown here is derived from an EMBL/GenBank/DDBJ whole genome shotgun (WGS) entry which is preliminary data.</text>
</comment>
<organism evidence="2 3">
    <name type="scientific">Lacihabitans soyangensis</name>
    <dbReference type="NCBI Taxonomy" id="869394"/>
    <lineage>
        <taxon>Bacteria</taxon>
        <taxon>Pseudomonadati</taxon>
        <taxon>Bacteroidota</taxon>
        <taxon>Cytophagia</taxon>
        <taxon>Cytophagales</taxon>
        <taxon>Leadbetterellaceae</taxon>
        <taxon>Lacihabitans</taxon>
    </lineage>
</organism>
<evidence type="ECO:0000313" key="2">
    <source>
        <dbReference type="EMBL" id="MCP9765580.1"/>
    </source>
</evidence>
<dbReference type="EMBL" id="RJUF01000185">
    <property type="protein sequence ID" value="MCP9765580.1"/>
    <property type="molecule type" value="Genomic_DNA"/>
</dbReference>
<evidence type="ECO:0000313" key="3">
    <source>
        <dbReference type="Proteomes" id="UP001204144"/>
    </source>
</evidence>
<gene>
    <name evidence="2" type="ORF">EGI31_21805</name>
</gene>
<keyword evidence="1" id="KW-0732">Signal</keyword>
<name>A0AAE3KXQ8_9BACT</name>
<dbReference type="Proteomes" id="UP001204144">
    <property type="component" value="Unassembled WGS sequence"/>
</dbReference>
<sequence length="379" mass="45074">MKCVFKLFSVLLFFVFSSHKSTCQTSKGEVTVKHLNTTYTCPESYELMHILFALTDTSIYAGNENIHKLLIDSEGVYYQDVMAYFGKYRSHPLVQKLNKSLKESANIYRHNLHLAYNTEWRKGKFRRDFKYPLMHRLQYSISKNIKRKDLTRFAKETNFEGFYQDHSEYYQQNLEKVRAFSEVDQQQRWLEEQFPARYDFYDIVVSPLMGGVHFTRRFNARGGKKCVMWVADARDYETNTAQNRGRYTGIIMTEIDHNYVNPVSDRFKDDLNVIMGSENMSKWLKLNSGQGNYSTGYKVFNEYMTHAVYLLYTMDKFGPEDQKVIENARISLMENRRKYYRFSDFYKELKDLYSNKSKGETIPDLYPIIIEWVKSQNQN</sequence>
<dbReference type="RefSeq" id="WP_255039296.1">
    <property type="nucleotide sequence ID" value="NZ_RJUF01000185.1"/>
</dbReference>